<dbReference type="InterPro" id="IPR000160">
    <property type="entry name" value="GGDEF_dom"/>
</dbReference>
<evidence type="ECO:0000256" key="2">
    <source>
        <dbReference type="ARBA" id="ARBA00034247"/>
    </source>
</evidence>
<gene>
    <name evidence="5" type="ORF">NP165_15940</name>
</gene>
<feature type="transmembrane region" description="Helical" evidence="3">
    <location>
        <begin position="12"/>
        <end position="37"/>
    </location>
</feature>
<name>A0ABY5LLQ2_9VIBR</name>
<dbReference type="GO" id="GO:0052621">
    <property type="term" value="F:diguanylate cyclase activity"/>
    <property type="evidence" value="ECO:0007669"/>
    <property type="project" value="UniProtKB-EC"/>
</dbReference>
<evidence type="ECO:0000256" key="1">
    <source>
        <dbReference type="ARBA" id="ARBA00012528"/>
    </source>
</evidence>
<dbReference type="PANTHER" id="PTHR45138">
    <property type="entry name" value="REGULATORY COMPONENTS OF SENSORY TRANSDUCTION SYSTEM"/>
    <property type="match status" value="1"/>
</dbReference>
<dbReference type="CDD" id="cd01949">
    <property type="entry name" value="GGDEF"/>
    <property type="match status" value="1"/>
</dbReference>
<dbReference type="PANTHER" id="PTHR45138:SF9">
    <property type="entry name" value="DIGUANYLATE CYCLASE DGCM-RELATED"/>
    <property type="match status" value="1"/>
</dbReference>
<dbReference type="Pfam" id="PF05228">
    <property type="entry name" value="CHASE4"/>
    <property type="match status" value="1"/>
</dbReference>
<keyword evidence="5" id="KW-0548">Nucleotidyltransferase</keyword>
<keyword evidence="3" id="KW-0812">Transmembrane</keyword>
<dbReference type="InterPro" id="IPR007892">
    <property type="entry name" value="CHASE4"/>
</dbReference>
<evidence type="ECO:0000313" key="5">
    <source>
        <dbReference type="EMBL" id="UUM33039.1"/>
    </source>
</evidence>
<keyword evidence="6" id="KW-1185">Reference proteome</keyword>
<dbReference type="SUPFAM" id="SSF55073">
    <property type="entry name" value="Nucleotide cyclase"/>
    <property type="match status" value="1"/>
</dbReference>
<dbReference type="EMBL" id="CP102097">
    <property type="protein sequence ID" value="UUM33039.1"/>
    <property type="molecule type" value="Genomic_DNA"/>
</dbReference>
<dbReference type="InterPro" id="IPR050469">
    <property type="entry name" value="Diguanylate_Cyclase"/>
</dbReference>
<dbReference type="SMART" id="SM00267">
    <property type="entry name" value="GGDEF"/>
    <property type="match status" value="1"/>
</dbReference>
<dbReference type="Pfam" id="PF00990">
    <property type="entry name" value="GGDEF"/>
    <property type="match status" value="1"/>
</dbReference>
<dbReference type="PROSITE" id="PS50887">
    <property type="entry name" value="GGDEF"/>
    <property type="match status" value="1"/>
</dbReference>
<feature type="domain" description="GGDEF" evidence="4">
    <location>
        <begin position="317"/>
        <end position="449"/>
    </location>
</feature>
<protein>
    <recommendedName>
        <fullName evidence="1">diguanylate cyclase</fullName>
        <ecNumber evidence="1">2.7.7.65</ecNumber>
    </recommendedName>
</protein>
<dbReference type="Gene3D" id="3.30.70.270">
    <property type="match status" value="1"/>
</dbReference>
<reference evidence="5" key="1">
    <citation type="submission" date="2022-07" db="EMBL/GenBank/DDBJ databases">
        <title>Complete genome of Vibrio japonicus strain JCM 31412T and phylogenomic assessment of the Nereis clade of the genus Vibrio.</title>
        <authorList>
            <person name="Shlafstein M.D."/>
            <person name="Emsley S.A."/>
            <person name="Ushijima B."/>
            <person name="Videau P."/>
            <person name="Saw J.H."/>
        </authorList>
    </citation>
    <scope>NUCLEOTIDE SEQUENCE</scope>
    <source>
        <strain evidence="5">JCM 31412</strain>
    </source>
</reference>
<dbReference type="RefSeq" id="WP_257086738.1">
    <property type="nucleotide sequence ID" value="NZ_CP102097.1"/>
</dbReference>
<organism evidence="5 6">
    <name type="scientific">Vibrio japonicus</name>
    <dbReference type="NCBI Taxonomy" id="1824638"/>
    <lineage>
        <taxon>Bacteria</taxon>
        <taxon>Pseudomonadati</taxon>
        <taxon>Pseudomonadota</taxon>
        <taxon>Gammaproteobacteria</taxon>
        <taxon>Vibrionales</taxon>
        <taxon>Vibrionaceae</taxon>
        <taxon>Vibrio</taxon>
    </lineage>
</organism>
<comment type="catalytic activity">
    <reaction evidence="2">
        <text>2 GTP = 3',3'-c-di-GMP + 2 diphosphate</text>
        <dbReference type="Rhea" id="RHEA:24898"/>
        <dbReference type="ChEBI" id="CHEBI:33019"/>
        <dbReference type="ChEBI" id="CHEBI:37565"/>
        <dbReference type="ChEBI" id="CHEBI:58805"/>
        <dbReference type="EC" id="2.7.7.65"/>
    </reaction>
</comment>
<proteinExistence type="predicted"/>
<sequence length="449" mass="51165">MKLTKQEYVSTKSVISVITWLFCAMIIVVLAGIWYFLTILDTQAENALKHRVELTFAIESRHSKDILGEYTFWDESYEKIFVKHDPNWVELNSGLYLLNEFDLDFSIAVNKDSQQVYFIKSDDASSVNFNDLMSNGLRHLIEKSSSRETKKSETSGFIQLGDNLYFVVGGPLISEETELPRKDAYLAIGKRIDQEYLDELVSNYQLVGLKHSFIAPEQAYRLAIHSIDGNPAGYLTWQPNSPSETILFPIAVIIVLVSFATALVTRRILNKELGNRQAYEEKLYLEATTDPLTKINNRRYFMDVGNKEFYLYQRQKSVFTLLLLDIDHFKSINDTYGHHAGDQVLIQFSELCGQHLRKSDIFGRIGGEEFGVVLPDTDIEQAKEIANRIRLIVLDNPVLVSNTPIDVSVSIGMATLRSQECFDVLLQDADQALYDAKREGRNRVSINVT</sequence>
<evidence type="ECO:0000313" key="6">
    <source>
        <dbReference type="Proteomes" id="UP001058602"/>
    </source>
</evidence>
<dbReference type="Proteomes" id="UP001058602">
    <property type="component" value="Chromosome 2"/>
</dbReference>
<evidence type="ECO:0000256" key="3">
    <source>
        <dbReference type="SAM" id="Phobius"/>
    </source>
</evidence>
<dbReference type="InterPro" id="IPR029787">
    <property type="entry name" value="Nucleotide_cyclase"/>
</dbReference>
<dbReference type="InterPro" id="IPR043128">
    <property type="entry name" value="Rev_trsase/Diguanyl_cyclase"/>
</dbReference>
<keyword evidence="3" id="KW-1133">Transmembrane helix</keyword>
<evidence type="ECO:0000259" key="4">
    <source>
        <dbReference type="PROSITE" id="PS50887"/>
    </source>
</evidence>
<feature type="transmembrane region" description="Helical" evidence="3">
    <location>
        <begin position="246"/>
        <end position="265"/>
    </location>
</feature>
<dbReference type="EC" id="2.7.7.65" evidence="1"/>
<dbReference type="NCBIfam" id="TIGR00254">
    <property type="entry name" value="GGDEF"/>
    <property type="match status" value="1"/>
</dbReference>
<keyword evidence="5" id="KW-0808">Transferase</keyword>
<accession>A0ABY5LLQ2</accession>
<keyword evidence="3" id="KW-0472">Membrane</keyword>